<sequence>MANARAKANALLMHDSCESEHMETNSKGAKNALTSPTKPPVPPKKPRGDVTTVEAQTQDSSNLEILAAIGTLKEMMTDFQTEL</sequence>
<organism evidence="2 3">
    <name type="scientific">Dissostichus eleginoides</name>
    <name type="common">Patagonian toothfish</name>
    <name type="synonym">Dissostichus amissus</name>
    <dbReference type="NCBI Taxonomy" id="100907"/>
    <lineage>
        <taxon>Eukaryota</taxon>
        <taxon>Metazoa</taxon>
        <taxon>Chordata</taxon>
        <taxon>Craniata</taxon>
        <taxon>Vertebrata</taxon>
        <taxon>Euteleostomi</taxon>
        <taxon>Actinopterygii</taxon>
        <taxon>Neopterygii</taxon>
        <taxon>Teleostei</taxon>
        <taxon>Neoteleostei</taxon>
        <taxon>Acanthomorphata</taxon>
        <taxon>Eupercaria</taxon>
        <taxon>Perciformes</taxon>
        <taxon>Notothenioidei</taxon>
        <taxon>Nototheniidae</taxon>
        <taxon>Dissostichus</taxon>
    </lineage>
</organism>
<keyword evidence="3" id="KW-1185">Reference proteome</keyword>
<reference evidence="2" key="1">
    <citation type="submission" date="2023-04" db="EMBL/GenBank/DDBJ databases">
        <title>Chromosome-level genome of Chaenocephalus aceratus.</title>
        <authorList>
            <person name="Park H."/>
        </authorList>
    </citation>
    <scope>NUCLEOTIDE SEQUENCE</scope>
    <source>
        <strain evidence="2">DE</strain>
        <tissue evidence="2">Muscle</tissue>
    </source>
</reference>
<feature type="compositionally biased region" description="Polar residues" evidence="1">
    <location>
        <begin position="25"/>
        <end position="35"/>
    </location>
</feature>
<gene>
    <name evidence="2" type="ORF">KUDE01_010610</name>
</gene>
<name>A0AAD9F3U2_DISEL</name>
<evidence type="ECO:0000313" key="3">
    <source>
        <dbReference type="Proteomes" id="UP001228049"/>
    </source>
</evidence>
<evidence type="ECO:0000313" key="2">
    <source>
        <dbReference type="EMBL" id="KAK1891783.1"/>
    </source>
</evidence>
<accession>A0AAD9F3U2</accession>
<evidence type="ECO:0000256" key="1">
    <source>
        <dbReference type="SAM" id="MobiDB-lite"/>
    </source>
</evidence>
<feature type="compositionally biased region" description="Basic and acidic residues" evidence="1">
    <location>
        <begin position="15"/>
        <end position="24"/>
    </location>
</feature>
<dbReference type="AlphaFoldDB" id="A0AAD9F3U2"/>
<comment type="caution">
    <text evidence="2">The sequence shown here is derived from an EMBL/GenBank/DDBJ whole genome shotgun (WGS) entry which is preliminary data.</text>
</comment>
<feature type="region of interest" description="Disordered" evidence="1">
    <location>
        <begin position="15"/>
        <end position="57"/>
    </location>
</feature>
<dbReference type="EMBL" id="JASDAP010000015">
    <property type="protein sequence ID" value="KAK1891783.1"/>
    <property type="molecule type" value="Genomic_DNA"/>
</dbReference>
<protein>
    <submittedName>
        <fullName evidence="2">Unconventional myosin-XVB</fullName>
    </submittedName>
</protein>
<dbReference type="Proteomes" id="UP001228049">
    <property type="component" value="Unassembled WGS sequence"/>
</dbReference>
<proteinExistence type="predicted"/>